<evidence type="ECO:0000313" key="2">
    <source>
        <dbReference type="Proteomes" id="UP000001660"/>
    </source>
</evidence>
<proteinExistence type="predicted"/>
<dbReference type="KEGG" id="nde:NIDE0313"/>
<evidence type="ECO:0008006" key="3">
    <source>
        <dbReference type="Google" id="ProtNLM"/>
    </source>
</evidence>
<dbReference type="STRING" id="330214.NIDE0313"/>
<dbReference type="EMBL" id="FP929003">
    <property type="protein sequence ID" value="CBK40092.1"/>
    <property type="molecule type" value="Genomic_DNA"/>
</dbReference>
<organism evidence="1 2">
    <name type="scientific">Nitrospira defluvii</name>
    <dbReference type="NCBI Taxonomy" id="330214"/>
    <lineage>
        <taxon>Bacteria</taxon>
        <taxon>Pseudomonadati</taxon>
        <taxon>Nitrospirota</taxon>
        <taxon>Nitrospiria</taxon>
        <taxon>Nitrospirales</taxon>
        <taxon>Nitrospiraceae</taxon>
        <taxon>Nitrospira</taxon>
    </lineage>
</organism>
<accession>D8PA33</accession>
<protein>
    <recommendedName>
        <fullName evidence="3">PsbP C-terminal domain-containing protein</fullName>
    </recommendedName>
</protein>
<name>D8PA33_9BACT</name>
<reference evidence="1 2" key="1">
    <citation type="journal article" date="2010" name="Proc. Natl. Acad. Sci. U.S.A.">
        <title>A Nitrospira metagenome illuminates the physiology and evolution of globally important nitrite-oxidizing bacteria.</title>
        <authorList>
            <person name="Lucker S."/>
            <person name="Wagner M."/>
            <person name="Maixner F."/>
            <person name="Pelletier E."/>
            <person name="Koch H."/>
            <person name="Vacherie B."/>
            <person name="Rattei T."/>
            <person name="Sinninghe Damste J."/>
            <person name="Spieck E."/>
            <person name="Le Paslier D."/>
            <person name="Daims H."/>
        </authorList>
    </citation>
    <scope>NUCLEOTIDE SEQUENCE [LARGE SCALE GENOMIC DNA]</scope>
</reference>
<sequence>MGGGSSTERATHRLPQVHAGLSVAAGCLLGILFFSPPAWADVESGAAAETPQSSPILDVDPGVMYRAGARLRIPGTDWSFLVPTGWQSTRPEDSEMPFLMAEEGKSLGMMFPLTDVTRETVRDHLSQPLSLLHGLSFIPAGSDVETDLSIARSYQGEDLAGRALAVLGPGNTSVIYFLMGPPDEASGYQSVLEGLGQFTRFSAPVSGRDVGL</sequence>
<gene>
    <name evidence="1" type="ORF">NIDE0313</name>
</gene>
<keyword evidence="2" id="KW-1185">Reference proteome</keyword>
<dbReference type="AlphaFoldDB" id="D8PA33"/>
<dbReference type="HOGENOM" id="CLU_1297912_0_0_0"/>
<dbReference type="Proteomes" id="UP000001660">
    <property type="component" value="Chromosome"/>
</dbReference>
<evidence type="ECO:0000313" key="1">
    <source>
        <dbReference type="EMBL" id="CBK40092.1"/>
    </source>
</evidence>